<accession>A6K4A7</accession>
<evidence type="ECO:0000313" key="2">
    <source>
        <dbReference type="Proteomes" id="UP000234681"/>
    </source>
</evidence>
<gene>
    <name evidence="1" type="ORF">rCG_21975</name>
</gene>
<name>A6K4A7_RAT</name>
<reference evidence="1 2" key="1">
    <citation type="submission" date="2005-09" db="EMBL/GenBank/DDBJ databases">
        <authorList>
            <person name="Mural R.J."/>
            <person name="Li P.W."/>
            <person name="Adams M.D."/>
            <person name="Amanatides P.G."/>
            <person name="Baden-Tillson H."/>
            <person name="Barnstead M."/>
            <person name="Chin S.H."/>
            <person name="Dew I."/>
            <person name="Evans C.A."/>
            <person name="Ferriera S."/>
            <person name="Flanigan M."/>
            <person name="Fosler C."/>
            <person name="Glodek A."/>
            <person name="Gu Z."/>
            <person name="Holt R.A."/>
            <person name="Jennings D."/>
            <person name="Kraft C.L."/>
            <person name="Lu F."/>
            <person name="Nguyen T."/>
            <person name="Nusskern D.R."/>
            <person name="Pfannkoch C.M."/>
            <person name="Sitter C."/>
            <person name="Sutton G.G."/>
            <person name="Venter J.C."/>
            <person name="Wang Z."/>
            <person name="Woodage T."/>
            <person name="Zheng X.H."/>
            <person name="Zhong F."/>
        </authorList>
    </citation>
    <scope>NUCLEOTIDE SEQUENCE [LARGE SCALE GENOMIC DNA]</scope>
    <source>
        <strain>BN</strain>
        <strain evidence="2">Sprague-Dawley</strain>
    </source>
</reference>
<sequence length="12" mass="1426">MEDLNERGLYSV</sequence>
<dbReference type="EMBL" id="CH474016">
    <property type="protein sequence ID" value="EDL92917.1"/>
    <property type="molecule type" value="Genomic_DNA"/>
</dbReference>
<evidence type="ECO:0000313" key="1">
    <source>
        <dbReference type="EMBL" id="EDL92917.1"/>
    </source>
</evidence>
<proteinExistence type="predicted"/>
<dbReference type="Proteomes" id="UP000234681">
    <property type="component" value="Chromosome 20"/>
</dbReference>
<organism evidence="1 2">
    <name type="scientific">Rattus norvegicus</name>
    <name type="common">Rat</name>
    <dbReference type="NCBI Taxonomy" id="10116"/>
    <lineage>
        <taxon>Eukaryota</taxon>
        <taxon>Metazoa</taxon>
        <taxon>Chordata</taxon>
        <taxon>Craniata</taxon>
        <taxon>Vertebrata</taxon>
        <taxon>Euteleostomi</taxon>
        <taxon>Mammalia</taxon>
        <taxon>Eutheria</taxon>
        <taxon>Euarchontoglires</taxon>
        <taxon>Glires</taxon>
        <taxon>Rodentia</taxon>
        <taxon>Myomorpha</taxon>
        <taxon>Muroidea</taxon>
        <taxon>Muridae</taxon>
        <taxon>Murinae</taxon>
        <taxon>Rattus</taxon>
    </lineage>
</organism>
<feature type="non-terminal residue" evidence="1">
    <location>
        <position position="12"/>
    </location>
</feature>
<protein>
    <submittedName>
        <fullName evidence="1">RCG21975</fullName>
    </submittedName>
</protein>